<keyword evidence="1" id="KW-1133">Transmembrane helix</keyword>
<dbReference type="AlphaFoldDB" id="A0A1T0B1Z3"/>
<dbReference type="Proteomes" id="UP000190023">
    <property type="component" value="Unassembled WGS sequence"/>
</dbReference>
<keyword evidence="3" id="KW-1185">Reference proteome</keyword>
<accession>A0A1T0B1Z3</accession>
<feature type="transmembrane region" description="Helical" evidence="1">
    <location>
        <begin position="410"/>
        <end position="432"/>
    </location>
</feature>
<organism evidence="2 3">
    <name type="scientific">[Haemophilus] felis</name>
    <dbReference type="NCBI Taxonomy" id="123822"/>
    <lineage>
        <taxon>Bacteria</taxon>
        <taxon>Pseudomonadati</taxon>
        <taxon>Pseudomonadota</taxon>
        <taxon>Gammaproteobacteria</taxon>
        <taxon>Pasteurellales</taxon>
        <taxon>Pasteurellaceae</taxon>
    </lineage>
</organism>
<evidence type="ECO:0000313" key="2">
    <source>
        <dbReference type="EMBL" id="OOS04168.1"/>
    </source>
</evidence>
<name>A0A1T0B1Z3_9PAST</name>
<feature type="transmembrane region" description="Helical" evidence="1">
    <location>
        <begin position="372"/>
        <end position="398"/>
    </location>
</feature>
<feature type="transmembrane region" description="Helical" evidence="1">
    <location>
        <begin position="305"/>
        <end position="326"/>
    </location>
</feature>
<keyword evidence="1" id="KW-0812">Transmembrane</keyword>
<dbReference type="STRING" id="123822.B0188_05770"/>
<dbReference type="OrthoDB" id="8019720at2"/>
<feature type="transmembrane region" description="Helical" evidence="1">
    <location>
        <begin position="278"/>
        <end position="298"/>
    </location>
</feature>
<comment type="caution">
    <text evidence="2">The sequence shown here is derived from an EMBL/GenBank/DDBJ whole genome shotgun (WGS) entry which is preliminary data.</text>
</comment>
<evidence type="ECO:0008006" key="4">
    <source>
        <dbReference type="Google" id="ProtNLM"/>
    </source>
</evidence>
<sequence>MLLNELLIRIGIKTAEKDLNKLKEANGLLGKLPIAAGLVGTAMTGAVAGLTAFANAQLTALDTIHQLSNVTGEAADKIYQLGKVAETNGSSTEAVKSSIAGLSRTIGEAAKGIGRGSKAFEDYGLRAKDAKGNVKSAMEVMGELSDKMQSMSNQEQIAMLSKLGIDETMIQTLRKNKTVLLAEMAEIDKLTLGVGTTENAKTAASFKDALATFFQIIKAVNETIALRFAPAIERMIMAFKNWFIINNDLIKKGLNLLGDSLAWLIDFFTRSIGMMDSLISHTIGWENAIYLLGAAFLWLSRRIMLAFATNPLGLLMLAMTGVILLVDDFLTYLRGGESAFGEFWQPLIEWGSLAYEKIMLFSQWASENLPEAIAGLALIVALFGNQLAAIGGIGVKVFAALMRFSGITKVFSLLSGGLQILLGWGSKLLVLLPRIATAIRAAFISNPIGLIITLVTALGYGIYLLIKHWDKVKKAVSDFVESAKSWIQDLTHKISLWFEEKFTALGQFFEELGEAIKSPFKAVFDWIKQQYEAYIAPIVEAVKDFSPTKMLSNASEKAKGLWDSVTGFFGNEAKSPAKISNITSQAVTQNKADNRMSNSHNNITQNFTIHGTTDVVKEIGKASFNATQAVLNAKSAVVM</sequence>
<dbReference type="EMBL" id="MUYB01000021">
    <property type="protein sequence ID" value="OOS04168.1"/>
    <property type="molecule type" value="Genomic_DNA"/>
</dbReference>
<feature type="transmembrane region" description="Helical" evidence="1">
    <location>
        <begin position="444"/>
        <end position="466"/>
    </location>
</feature>
<evidence type="ECO:0000256" key="1">
    <source>
        <dbReference type="SAM" id="Phobius"/>
    </source>
</evidence>
<keyword evidence="1" id="KW-0472">Membrane</keyword>
<reference evidence="2 3" key="1">
    <citation type="submission" date="2017-02" db="EMBL/GenBank/DDBJ databases">
        <title>Draft genome sequence of Haemophilus felis CCUG 31170 type strain.</title>
        <authorList>
            <person name="Engstrom-Jakobsson H."/>
            <person name="Salva-Serra F."/>
            <person name="Thorell K."/>
            <person name="Gonzales-Siles L."/>
            <person name="Karlsson R."/>
            <person name="Boulund F."/>
            <person name="Engstrand L."/>
            <person name="Kristiansson E."/>
            <person name="Moore E."/>
        </authorList>
    </citation>
    <scope>NUCLEOTIDE SEQUENCE [LARGE SCALE GENOMIC DNA]</scope>
    <source>
        <strain evidence="2 3">CCUG 31170</strain>
    </source>
</reference>
<proteinExistence type="predicted"/>
<protein>
    <recommendedName>
        <fullName evidence="4">Phage tail tape measure protein</fullName>
    </recommendedName>
</protein>
<gene>
    <name evidence="2" type="ORF">B0188_05770</name>
</gene>
<evidence type="ECO:0000313" key="3">
    <source>
        <dbReference type="Proteomes" id="UP000190023"/>
    </source>
</evidence>